<dbReference type="Gene3D" id="1.20.1260.60">
    <property type="entry name" value="Vacuolar protein sorting-associated protein Ist1"/>
    <property type="match status" value="1"/>
</dbReference>
<evidence type="ECO:0000256" key="3">
    <source>
        <dbReference type="SAM" id="Phobius"/>
    </source>
</evidence>
<feature type="compositionally biased region" description="Basic residues" evidence="2">
    <location>
        <begin position="267"/>
        <end position="277"/>
    </location>
</feature>
<keyword evidence="3" id="KW-0812">Transmembrane</keyword>
<organism evidence="4 5">
    <name type="scientific">Eruca vesicaria subsp. sativa</name>
    <name type="common">Garden rocket</name>
    <name type="synonym">Eruca sativa</name>
    <dbReference type="NCBI Taxonomy" id="29727"/>
    <lineage>
        <taxon>Eukaryota</taxon>
        <taxon>Viridiplantae</taxon>
        <taxon>Streptophyta</taxon>
        <taxon>Embryophyta</taxon>
        <taxon>Tracheophyta</taxon>
        <taxon>Spermatophyta</taxon>
        <taxon>Magnoliopsida</taxon>
        <taxon>eudicotyledons</taxon>
        <taxon>Gunneridae</taxon>
        <taxon>Pentapetalae</taxon>
        <taxon>rosids</taxon>
        <taxon>malvids</taxon>
        <taxon>Brassicales</taxon>
        <taxon>Brassicaceae</taxon>
        <taxon>Brassiceae</taxon>
        <taxon>Eruca</taxon>
    </lineage>
</organism>
<name>A0ABC8M0C4_ERUVS</name>
<feature type="compositionally biased region" description="Basic and acidic residues" evidence="2">
    <location>
        <begin position="414"/>
        <end position="423"/>
    </location>
</feature>
<protein>
    <submittedName>
        <fullName evidence="4">Uncharacterized protein</fullName>
    </submittedName>
</protein>
<dbReference type="PANTHER" id="PTHR12161">
    <property type="entry name" value="IST1 FAMILY MEMBER"/>
    <property type="match status" value="1"/>
</dbReference>
<feature type="region of interest" description="Disordered" evidence="2">
    <location>
        <begin position="190"/>
        <end position="423"/>
    </location>
</feature>
<comment type="caution">
    <text evidence="4">The sequence shown here is derived from an EMBL/GenBank/DDBJ whole genome shotgun (WGS) entry which is preliminary data.</text>
</comment>
<evidence type="ECO:0000313" key="4">
    <source>
        <dbReference type="EMBL" id="CAH8389064.1"/>
    </source>
</evidence>
<feature type="compositionally biased region" description="Basic and acidic residues" evidence="2">
    <location>
        <begin position="223"/>
        <end position="238"/>
    </location>
</feature>
<gene>
    <name evidence="4" type="ORF">ERUC_LOCUS41547</name>
</gene>
<proteinExistence type="inferred from homology"/>
<dbReference type="EMBL" id="CAKOAT010819597">
    <property type="protein sequence ID" value="CAH8389064.1"/>
    <property type="molecule type" value="Genomic_DNA"/>
</dbReference>
<comment type="similarity">
    <text evidence="1">Belongs to the IST1 family.</text>
</comment>
<dbReference type="PANTHER" id="PTHR12161:SF16">
    <property type="entry name" value="REGULATOR OF VPS4 ACTIVITY IN THE MVB PATHWAY PROTEIN"/>
    <property type="match status" value="1"/>
</dbReference>
<accession>A0ABC8M0C4</accession>
<sequence length="462" mass="50585">MKVLGAFGHAFSAKKFKKLLYDARSGFENSRSAVEDKISDDTSVVTTLLREGDHKKAYNKVHIVIRKQNQVDAYNIIIGYLGLLIEDIDEIKPKRDIPEEHIEAVSSLIFAAPRIRLACTCFTVLQVVRKTFLLHFGKNLAAQYLEINDCRINPQLIEKLSEKRLLKEVKMKVLEEIAAKENIVLKLEEASTSTEGTSDKAELASEETVEDETRKGCGLSDPGKSEKKKQVDLADPDKAVANSSKDPENKQPGQGKKGNNNGLAKRGNMKQKGKKKQTGVTEKALVNSSNVTDVAGQEVGSSSNSCKNKKSGQEGNGDSSAKKGTMKQNDVAERALANSSDGPENKESEQDGDDDGLVKRGKKRPTVLVGKAVGSPSNGPENEKSEQEQEGNDVRSESERLVVSDSGEIIQPDNEDRRGKDIDIDRNVEESGDVNHMVHLVGATVALLIVFVFLSFFFIKSS</sequence>
<evidence type="ECO:0000313" key="5">
    <source>
        <dbReference type="Proteomes" id="UP001642260"/>
    </source>
</evidence>
<reference evidence="4 5" key="1">
    <citation type="submission" date="2022-03" db="EMBL/GenBank/DDBJ databases">
        <authorList>
            <person name="Macdonald S."/>
            <person name="Ahmed S."/>
            <person name="Newling K."/>
        </authorList>
    </citation>
    <scope>NUCLEOTIDE SEQUENCE [LARGE SCALE GENOMIC DNA]</scope>
</reference>
<keyword evidence="3" id="KW-1133">Transmembrane helix</keyword>
<feature type="compositionally biased region" description="Low complexity" evidence="2">
    <location>
        <begin position="250"/>
        <end position="266"/>
    </location>
</feature>
<evidence type="ECO:0000256" key="1">
    <source>
        <dbReference type="ARBA" id="ARBA00005536"/>
    </source>
</evidence>
<keyword evidence="5" id="KW-1185">Reference proteome</keyword>
<dbReference type="InterPro" id="IPR042277">
    <property type="entry name" value="IST1-like"/>
</dbReference>
<feature type="transmembrane region" description="Helical" evidence="3">
    <location>
        <begin position="437"/>
        <end position="459"/>
    </location>
</feature>
<keyword evidence="3" id="KW-0472">Membrane</keyword>
<feature type="compositionally biased region" description="Basic and acidic residues" evidence="2">
    <location>
        <begin position="381"/>
        <end position="402"/>
    </location>
</feature>
<dbReference type="InterPro" id="IPR005061">
    <property type="entry name" value="Ist1"/>
</dbReference>
<dbReference type="Proteomes" id="UP001642260">
    <property type="component" value="Unassembled WGS sequence"/>
</dbReference>
<dbReference type="AlphaFoldDB" id="A0ABC8M0C4"/>
<evidence type="ECO:0000256" key="2">
    <source>
        <dbReference type="SAM" id="MobiDB-lite"/>
    </source>
</evidence>
<dbReference type="Pfam" id="PF03398">
    <property type="entry name" value="Ist1"/>
    <property type="match status" value="1"/>
</dbReference>